<dbReference type="Gene3D" id="3.20.20.80">
    <property type="entry name" value="Glycosidases"/>
    <property type="match status" value="1"/>
</dbReference>
<dbReference type="PANTHER" id="PTHR12631:SF10">
    <property type="entry name" value="BETA-XYLOSIDASE-LIKE PROTEIN-RELATED"/>
    <property type="match status" value="1"/>
</dbReference>
<dbReference type="PANTHER" id="PTHR12631">
    <property type="entry name" value="ALPHA-L-IDURONIDASE"/>
    <property type="match status" value="1"/>
</dbReference>
<dbReference type="EMBL" id="JAPDDP010000002">
    <property type="protein sequence ID" value="MDA0178926.1"/>
    <property type="molecule type" value="Genomic_DNA"/>
</dbReference>
<dbReference type="RefSeq" id="WP_270023192.1">
    <property type="nucleotide sequence ID" value="NZ_JAPDDP010000002.1"/>
</dbReference>
<dbReference type="SUPFAM" id="SSF51445">
    <property type="entry name" value="(Trans)glycosidases"/>
    <property type="match status" value="1"/>
</dbReference>
<dbReference type="AlphaFoldDB" id="A0A9X3S7A8"/>
<accession>A0A9X3S7A8</accession>
<organism evidence="1 2">
    <name type="scientific">Solirubrobacter phytolaccae</name>
    <dbReference type="NCBI Taxonomy" id="1404360"/>
    <lineage>
        <taxon>Bacteria</taxon>
        <taxon>Bacillati</taxon>
        <taxon>Actinomycetota</taxon>
        <taxon>Thermoleophilia</taxon>
        <taxon>Solirubrobacterales</taxon>
        <taxon>Solirubrobacteraceae</taxon>
        <taxon>Solirubrobacter</taxon>
    </lineage>
</organism>
<evidence type="ECO:0000313" key="1">
    <source>
        <dbReference type="EMBL" id="MDA0178926.1"/>
    </source>
</evidence>
<gene>
    <name evidence="1" type="ORF">OJ997_01365</name>
</gene>
<dbReference type="GO" id="GO:0004553">
    <property type="term" value="F:hydrolase activity, hydrolyzing O-glycosyl compounds"/>
    <property type="evidence" value="ECO:0007669"/>
    <property type="project" value="TreeGrafter"/>
</dbReference>
<dbReference type="InterPro" id="IPR051923">
    <property type="entry name" value="Glycosyl_Hydrolase_39"/>
</dbReference>
<comment type="caution">
    <text evidence="1">The sequence shown here is derived from an EMBL/GenBank/DDBJ whole genome shotgun (WGS) entry which is preliminary data.</text>
</comment>
<keyword evidence="2" id="KW-1185">Reference proteome</keyword>
<sequence length="364" mass="40569">MLAAPAHASRTMEIGIQDDAVFVDQVGYGRIAGLTRAKELGVTTVRANMIWARVLVGKQSEQRARPAKPRYDLIRFEQLVTEARAAGLRVELTLTGPAPRWATADKAKASTRNPSAKEFARFTSEIAKHFKGRVARYSIWNEPNWHSWLSPARTAAAQYRKLYTASYSAIKRADRKAEVVLGELAPQARPGASFAPLRFLRDVLCVDTRWKKRGGCGTVRADAVSLHPYDYKNPPTYKRVPTDDVTIGTVSRLTNALTRLRKAKALATAGNREPAVHLTEFAYFASGPLAFPRATRARYITQAFELARKNPKISQLLYFGLMQNPDVQWNTGLLRPNGTPDDSFTALKSWTERETRAGRLAPSE</sequence>
<dbReference type="Proteomes" id="UP001147653">
    <property type="component" value="Unassembled WGS sequence"/>
</dbReference>
<proteinExistence type="predicted"/>
<evidence type="ECO:0000313" key="2">
    <source>
        <dbReference type="Proteomes" id="UP001147653"/>
    </source>
</evidence>
<protein>
    <submittedName>
        <fullName evidence="1">Cellulase family glycosylhydrolase</fullName>
    </submittedName>
</protein>
<name>A0A9X3S7A8_9ACTN</name>
<reference evidence="1" key="1">
    <citation type="submission" date="2022-10" db="EMBL/GenBank/DDBJ databases">
        <title>The WGS of Solirubrobacter phytolaccae KCTC 29190.</title>
        <authorList>
            <person name="Jiang Z."/>
        </authorList>
    </citation>
    <scope>NUCLEOTIDE SEQUENCE</scope>
    <source>
        <strain evidence="1">KCTC 29190</strain>
    </source>
</reference>
<dbReference type="InterPro" id="IPR017853">
    <property type="entry name" value="GH"/>
</dbReference>